<dbReference type="PANTHER" id="PTHR35497">
    <property type="entry name" value="ACYL-UDP-N-ACETYLGLUCOSAMINE O-ACYLTRANSFERASE"/>
    <property type="match status" value="1"/>
</dbReference>
<evidence type="ECO:0008006" key="3">
    <source>
        <dbReference type="Google" id="ProtNLM"/>
    </source>
</evidence>
<gene>
    <name evidence="2" type="ORF">Prudu_009202</name>
</gene>
<protein>
    <recommendedName>
        <fullName evidence="3">C2H2-type domain-containing protein</fullName>
    </recommendedName>
</protein>
<dbReference type="EMBL" id="AP019299">
    <property type="protein sequence ID" value="BBG99491.1"/>
    <property type="molecule type" value="Genomic_DNA"/>
</dbReference>
<feature type="compositionally biased region" description="Low complexity" evidence="1">
    <location>
        <begin position="401"/>
        <end position="412"/>
    </location>
</feature>
<dbReference type="AlphaFoldDB" id="A0A4Y1R5W2"/>
<accession>A0A4Y1R5W2</accession>
<organism evidence="2">
    <name type="scientific">Prunus dulcis</name>
    <name type="common">Almond</name>
    <name type="synonym">Amygdalus dulcis</name>
    <dbReference type="NCBI Taxonomy" id="3755"/>
    <lineage>
        <taxon>Eukaryota</taxon>
        <taxon>Viridiplantae</taxon>
        <taxon>Streptophyta</taxon>
        <taxon>Embryophyta</taxon>
        <taxon>Tracheophyta</taxon>
        <taxon>Spermatophyta</taxon>
        <taxon>Magnoliopsida</taxon>
        <taxon>eudicotyledons</taxon>
        <taxon>Gunneridae</taxon>
        <taxon>Pentapetalae</taxon>
        <taxon>rosids</taxon>
        <taxon>fabids</taxon>
        <taxon>Rosales</taxon>
        <taxon>Rosaceae</taxon>
        <taxon>Amygdaloideae</taxon>
        <taxon>Amygdaleae</taxon>
        <taxon>Prunus</taxon>
    </lineage>
</organism>
<dbReference type="PANTHER" id="PTHR35497:SF1">
    <property type="entry name" value="ACYL-UDP-N-ACETYLGLUCOSAMINE O-ACYLTRANSFERASE"/>
    <property type="match status" value="1"/>
</dbReference>
<proteinExistence type="predicted"/>
<evidence type="ECO:0000313" key="2">
    <source>
        <dbReference type="EMBL" id="BBG99491.1"/>
    </source>
</evidence>
<evidence type="ECO:0000256" key="1">
    <source>
        <dbReference type="SAM" id="MobiDB-lite"/>
    </source>
</evidence>
<name>A0A4Y1R5W2_PRUDU</name>
<feature type="non-terminal residue" evidence="2">
    <location>
        <position position="1"/>
    </location>
</feature>
<sequence>PRSSCRASSEMEMAMEDSCSHSLLFMARYALQSDGRTPRFLKNPIQSTLRIKLLLSSSIALFVPEFEELETEALGLRSRGTFEVELDFWWEALMAGRWELGFPKSSASSLREQATRTILRNVRSQGHTYVELREDGKKFIFFCTLCLAPCYSDKVLFDHLKGNLHKDRLAAAKVTLLRPNPWPFNDGVAFFHNPDENDKHLVITDGNKFRMLESPDDENNLAIVKYGENLISNGNEHVGTDGLECNGSLDFPKVRSNFKFSCSNDNSTANEVNSSVVIPSVLVRDDVTDIEVKKVGLGQIAARFLEKDKVSKGIGRIWCEWLGKKAIGNEYHVKVPEHDFAVVTFSYNIDLGRKGLLDDVKMLLSSSPSVETENGEGSGSKRKKSFSDPEDISESLSNQYDSCGEDSSASSGASSKLLLDRYDDQLLHTRFILNKSIRRELRRQQQDDSWKDVSALINLKTGRLACSSRNVNGAFHVFHTSCLIHWILLCEVEIANQSANSKVRRRSRRKNAAKCNGQDGQMTALSTQIHSVFCPECQGTGAIIDGDDLEKPNLPLSQMFKYKIKVSDARRAWMKSPEMLANCSTGKGETIKVAAFLQGRLIELASRTLGTMRSVVLASHRSMYVSLLTCTFLLYVTGS</sequence>
<feature type="region of interest" description="Disordered" evidence="1">
    <location>
        <begin position="368"/>
        <end position="412"/>
    </location>
</feature>
<reference evidence="2" key="1">
    <citation type="journal article" date="2019" name="Science">
        <title>Mutation of a bHLH transcription factor allowed almond domestication.</title>
        <authorList>
            <person name="Sanchez-Perez R."/>
            <person name="Pavan S."/>
            <person name="Mazzeo R."/>
            <person name="Moldovan C."/>
            <person name="Aiese Cigliano R."/>
            <person name="Del Cueto J."/>
            <person name="Ricciardi F."/>
            <person name="Lotti C."/>
            <person name="Ricciardi L."/>
            <person name="Dicenta F."/>
            <person name="Lopez-Marques R.L."/>
            <person name="Lindberg Moller B."/>
        </authorList>
    </citation>
    <scope>NUCLEOTIDE SEQUENCE</scope>
</reference>